<evidence type="ECO:0000259" key="1">
    <source>
        <dbReference type="Pfam" id="PF13723"/>
    </source>
</evidence>
<sequence>MHLKFSILSWGAWSPQYQQANEWLSWPTIASDDSALQSAVPKLAHVPAMQRRRLSKLTKIILEAASQCTPPEQCRSIFASQHGEINRTIGLLKDIVVESPLSPTGFSQSVHNTASGIFSILTGNQAASTSIAAGKNSFSQAFIEAYGQLHADPQPLLLAYADEPVPQVYRQYSSEPEWPISVAFMLAPANCPQPAIASLNLTADTREHKSDDEQLSFGLLLSSIAAKQNTSGYLAGWHWELTCSD</sequence>
<dbReference type="EMBL" id="JAESVD010000009">
    <property type="protein sequence ID" value="MBL4914506.1"/>
    <property type="molecule type" value="Genomic_DNA"/>
</dbReference>
<reference evidence="2 3" key="1">
    <citation type="submission" date="2021-01" db="EMBL/GenBank/DDBJ databases">
        <title>Genome sequence of Shewanella schlegeliana JCM 11561.</title>
        <authorList>
            <person name="Zhang H."/>
            <person name="Li C."/>
        </authorList>
    </citation>
    <scope>NUCLEOTIDE SEQUENCE [LARGE SCALE GENOMIC DNA]</scope>
    <source>
        <strain evidence="2 3">JCM 11561</strain>
    </source>
</reference>
<evidence type="ECO:0000313" key="2">
    <source>
        <dbReference type="EMBL" id="MBL4914506.1"/>
    </source>
</evidence>
<proteinExistence type="predicted"/>
<dbReference type="Pfam" id="PF13723">
    <property type="entry name" value="Ketoacyl-synt_2"/>
    <property type="match status" value="1"/>
</dbReference>
<dbReference type="InterPro" id="IPR014030">
    <property type="entry name" value="Ketoacyl_synth_N"/>
</dbReference>
<protein>
    <submittedName>
        <fullName evidence="2">Beta-ketoacyl synthase chain length factor</fullName>
    </submittedName>
</protein>
<organism evidence="2 3">
    <name type="scientific">Shewanella schlegeliana</name>
    <dbReference type="NCBI Taxonomy" id="190308"/>
    <lineage>
        <taxon>Bacteria</taxon>
        <taxon>Pseudomonadati</taxon>
        <taxon>Pseudomonadota</taxon>
        <taxon>Gammaproteobacteria</taxon>
        <taxon>Alteromonadales</taxon>
        <taxon>Shewanellaceae</taxon>
        <taxon>Shewanella</taxon>
    </lineage>
</organism>
<dbReference type="Proteomes" id="UP000604898">
    <property type="component" value="Unassembled WGS sequence"/>
</dbReference>
<keyword evidence="3" id="KW-1185">Reference proteome</keyword>
<dbReference type="RefSeq" id="WP_202722761.1">
    <property type="nucleotide sequence ID" value="NZ_BPEX01000019.1"/>
</dbReference>
<feature type="domain" description="Beta-ketoacyl synthase-like N-terminal" evidence="1">
    <location>
        <begin position="23"/>
        <end position="240"/>
    </location>
</feature>
<gene>
    <name evidence="2" type="ORF">JMA39_15485</name>
</gene>
<evidence type="ECO:0000313" key="3">
    <source>
        <dbReference type="Proteomes" id="UP000604898"/>
    </source>
</evidence>
<name>A0ABS1T135_9GAMM</name>
<accession>A0ABS1T135</accession>
<comment type="caution">
    <text evidence="2">The sequence shown here is derived from an EMBL/GenBank/DDBJ whole genome shotgun (WGS) entry which is preliminary data.</text>
</comment>